<feature type="region of interest" description="Disordered" evidence="1">
    <location>
        <begin position="282"/>
        <end position="306"/>
    </location>
</feature>
<organism evidence="2 3">
    <name type="scientific">Tumebacillus avium</name>
    <dbReference type="NCBI Taxonomy" id="1903704"/>
    <lineage>
        <taxon>Bacteria</taxon>
        <taxon>Bacillati</taxon>
        <taxon>Bacillota</taxon>
        <taxon>Bacilli</taxon>
        <taxon>Bacillales</taxon>
        <taxon>Alicyclobacillaceae</taxon>
        <taxon>Tumebacillus</taxon>
    </lineage>
</organism>
<proteinExistence type="predicted"/>
<keyword evidence="3" id="KW-1185">Reference proteome</keyword>
<feature type="region of interest" description="Disordered" evidence="1">
    <location>
        <begin position="340"/>
        <end position="360"/>
    </location>
</feature>
<evidence type="ECO:0000256" key="1">
    <source>
        <dbReference type="SAM" id="MobiDB-lite"/>
    </source>
</evidence>
<gene>
    <name evidence="2" type="ORF">CBW65_23190</name>
</gene>
<dbReference type="Proteomes" id="UP000195437">
    <property type="component" value="Chromosome"/>
</dbReference>
<dbReference type="EMBL" id="CP021434">
    <property type="protein sequence ID" value="ARU63592.1"/>
    <property type="molecule type" value="Genomic_DNA"/>
</dbReference>
<dbReference type="AlphaFoldDB" id="A0A1Y0ISH3"/>
<dbReference type="OrthoDB" id="7784628at2"/>
<dbReference type="KEGG" id="tum:CBW65_23190"/>
<feature type="compositionally biased region" description="Basic and acidic residues" evidence="1">
    <location>
        <begin position="283"/>
        <end position="297"/>
    </location>
</feature>
<protein>
    <submittedName>
        <fullName evidence="2">Uncharacterized protein</fullName>
    </submittedName>
</protein>
<evidence type="ECO:0000313" key="2">
    <source>
        <dbReference type="EMBL" id="ARU63592.1"/>
    </source>
</evidence>
<evidence type="ECO:0000313" key="3">
    <source>
        <dbReference type="Proteomes" id="UP000195437"/>
    </source>
</evidence>
<name>A0A1Y0ISH3_9BACL</name>
<sequence length="360" mass="40329">MQKAYGNRATAQLLRARMQSAQPIQPKMQVGDEEYESDLEPLASWKFSVAQRTLYKYMTRDDSPEFTFQDRDEMFTFVRTLAPFYAADPTMFDGMANVDNSKLSELHAKGIETVKGGHSLERHGPQMTEQKLKDRLTTGYIDGEFAPAGEEGYATSFNTYDDYLVTQKAAQAHLVAAYNKTLTLLGTKAQDFDTELAKFDPSNRAGTAKHLIEAKKIRTDIGKAIKDLKNPVTAPADTLPVTVDIQIAGSPQPKVGDAFKMLRFFDRYKFVLNHGATLGKGQKVKDTEKASPRESIRNPKFPLNGKLSPLWDEPQLQSMGNINNTCSTFNPPDQNFSFTATPDQWKMPQHFPDNGAPGWR</sequence>
<accession>A0A1Y0ISH3</accession>
<reference evidence="3" key="1">
    <citation type="submission" date="2017-05" db="EMBL/GenBank/DDBJ databases">
        <authorList>
            <person name="Sung H."/>
        </authorList>
    </citation>
    <scope>NUCLEOTIDE SEQUENCE [LARGE SCALE GENOMIC DNA]</scope>
    <source>
        <strain evidence="3">AR23208</strain>
    </source>
</reference>
<dbReference type="RefSeq" id="WP_087458927.1">
    <property type="nucleotide sequence ID" value="NZ_CP021434.1"/>
</dbReference>